<dbReference type="InterPro" id="IPR036388">
    <property type="entry name" value="WH-like_DNA-bd_sf"/>
</dbReference>
<reference evidence="2" key="1">
    <citation type="submission" date="2016-12" db="EMBL/GenBank/DDBJ databases">
        <authorList>
            <person name="Herbold C."/>
        </authorList>
    </citation>
    <scope>NUCLEOTIDE SEQUENCE [LARGE SCALE GENOMIC DNA]</scope>
</reference>
<dbReference type="AlphaFoldDB" id="A0A2H1EG70"/>
<dbReference type="OrthoDB" id="10985at2157"/>
<proteinExistence type="predicted"/>
<dbReference type="RefSeq" id="WP_101009448.1">
    <property type="nucleotide sequence ID" value="NZ_FRFC01000003.1"/>
</dbReference>
<dbReference type="Proteomes" id="UP000232412">
    <property type="component" value="Unassembled WGS sequence"/>
</dbReference>
<dbReference type="Gene3D" id="1.10.10.10">
    <property type="entry name" value="Winged helix-like DNA-binding domain superfamily/Winged helix DNA-binding domain"/>
    <property type="match status" value="1"/>
</dbReference>
<evidence type="ECO:0000313" key="2">
    <source>
        <dbReference type="Proteomes" id="UP000232412"/>
    </source>
</evidence>
<name>A0A2H1EG70_9ARCH</name>
<organism evidence="1 2">
    <name type="scientific">Nitrosotalea sinensis</name>
    <dbReference type="NCBI Taxonomy" id="1499975"/>
    <lineage>
        <taxon>Archaea</taxon>
        <taxon>Nitrososphaerota</taxon>
        <taxon>Nitrososphaeria</taxon>
        <taxon>Nitrosotaleales</taxon>
        <taxon>Nitrosotaleaceae</taxon>
        <taxon>Nitrosotalea</taxon>
    </lineage>
</organism>
<sequence>MQVLLHGKPVQEETTKDVLLEIMADKYSRAILESTMDVSKSALELSNDCGIPISTAYRRVQQLHTHKLLGISGSINEDGKKYFLYKSKIKSIVTCFNNGMLDVEIVPNSVNLQD</sequence>
<protein>
    <recommendedName>
        <fullName evidence="3">Transcriptional regulator</fullName>
    </recommendedName>
</protein>
<keyword evidence="2" id="KW-1185">Reference proteome</keyword>
<accession>A0A2H1EG70</accession>
<evidence type="ECO:0008006" key="3">
    <source>
        <dbReference type="Google" id="ProtNLM"/>
    </source>
</evidence>
<gene>
    <name evidence="1" type="ORF">NSIN_20432</name>
</gene>
<dbReference type="EMBL" id="FRFC01000003">
    <property type="protein sequence ID" value="SHO44767.1"/>
    <property type="molecule type" value="Genomic_DNA"/>
</dbReference>
<evidence type="ECO:0000313" key="1">
    <source>
        <dbReference type="EMBL" id="SHO44767.1"/>
    </source>
</evidence>